<dbReference type="EMBL" id="BMGR01000001">
    <property type="protein sequence ID" value="GGF89229.1"/>
    <property type="molecule type" value="Genomic_DNA"/>
</dbReference>
<evidence type="ECO:0000313" key="4">
    <source>
        <dbReference type="Proteomes" id="UP000644756"/>
    </source>
</evidence>
<feature type="compositionally biased region" description="Polar residues" evidence="1">
    <location>
        <begin position="46"/>
        <end position="55"/>
    </location>
</feature>
<dbReference type="Proteomes" id="UP000644756">
    <property type="component" value="Unassembled WGS sequence"/>
</dbReference>
<evidence type="ECO:0000259" key="2">
    <source>
        <dbReference type="SMART" id="SM00909"/>
    </source>
</evidence>
<comment type="caution">
    <text evidence="3">The sequence shown here is derived from an EMBL/GenBank/DDBJ whole genome shotgun (WGS) entry which is preliminary data.</text>
</comment>
<dbReference type="SMART" id="SM00909">
    <property type="entry name" value="Germane"/>
    <property type="match status" value="1"/>
</dbReference>
<keyword evidence="4" id="KW-1185">Reference proteome</keyword>
<proteinExistence type="predicted"/>
<reference evidence="3" key="1">
    <citation type="journal article" date="2014" name="Int. J. Syst. Evol. Microbiol.">
        <title>Complete genome sequence of Corynebacterium casei LMG S-19264T (=DSM 44701T), isolated from a smear-ripened cheese.</title>
        <authorList>
            <consortium name="US DOE Joint Genome Institute (JGI-PGF)"/>
            <person name="Walter F."/>
            <person name="Albersmeier A."/>
            <person name="Kalinowski J."/>
            <person name="Ruckert C."/>
        </authorList>
    </citation>
    <scope>NUCLEOTIDE SEQUENCE</scope>
    <source>
        <strain evidence="3">CGMCC 1.12987</strain>
    </source>
</reference>
<feature type="domain" description="GerMN" evidence="2">
    <location>
        <begin position="98"/>
        <end position="182"/>
    </location>
</feature>
<name>A0A917CK61_9BACL</name>
<sequence>MFLEKGREFMRQQAKWFILLLVVAVIATGCGSRETSDQAGAEPMQGGSTNQTEQVPQPEPKAEAQERMTIQLFYTDDQLENLIAQDKEIVFADAQEKLEAALAALQQNGENGAVSLWKNVEFTSVVLDDGDLTIDLTLPEEARFGAPGELLALESIKNTVFQFEEIKTLDILVDGEAVDSLMGHVDLEHPFTKQ</sequence>
<dbReference type="Pfam" id="PF10646">
    <property type="entry name" value="Germane"/>
    <property type="match status" value="1"/>
</dbReference>
<accession>A0A917CK61</accession>
<protein>
    <recommendedName>
        <fullName evidence="2">GerMN domain-containing protein</fullName>
    </recommendedName>
</protein>
<dbReference type="InterPro" id="IPR019606">
    <property type="entry name" value="GerMN"/>
</dbReference>
<evidence type="ECO:0000256" key="1">
    <source>
        <dbReference type="SAM" id="MobiDB-lite"/>
    </source>
</evidence>
<feature type="region of interest" description="Disordered" evidence="1">
    <location>
        <begin position="35"/>
        <end position="62"/>
    </location>
</feature>
<dbReference type="PROSITE" id="PS51257">
    <property type="entry name" value="PROKAR_LIPOPROTEIN"/>
    <property type="match status" value="1"/>
</dbReference>
<evidence type="ECO:0000313" key="3">
    <source>
        <dbReference type="EMBL" id="GGF89229.1"/>
    </source>
</evidence>
<dbReference type="AlphaFoldDB" id="A0A917CK61"/>
<reference evidence="3" key="2">
    <citation type="submission" date="2020-09" db="EMBL/GenBank/DDBJ databases">
        <authorList>
            <person name="Sun Q."/>
            <person name="Zhou Y."/>
        </authorList>
    </citation>
    <scope>NUCLEOTIDE SEQUENCE</scope>
    <source>
        <strain evidence="3">CGMCC 1.12987</strain>
    </source>
</reference>
<organism evidence="3 4">
    <name type="scientific">Paenibacillus abyssi</name>
    <dbReference type="NCBI Taxonomy" id="1340531"/>
    <lineage>
        <taxon>Bacteria</taxon>
        <taxon>Bacillati</taxon>
        <taxon>Bacillota</taxon>
        <taxon>Bacilli</taxon>
        <taxon>Bacillales</taxon>
        <taxon>Paenibacillaceae</taxon>
        <taxon>Paenibacillus</taxon>
    </lineage>
</organism>
<gene>
    <name evidence="3" type="ORF">GCM10010916_03200</name>
</gene>